<keyword evidence="2" id="KW-1185">Reference proteome</keyword>
<dbReference type="Proteomes" id="UP000887565">
    <property type="component" value="Unplaced"/>
</dbReference>
<proteinExistence type="predicted"/>
<feature type="compositionally biased region" description="Basic and acidic residues" evidence="1">
    <location>
        <begin position="77"/>
        <end position="107"/>
    </location>
</feature>
<name>A0A915IC58_ROMCU</name>
<sequence>MWETEVTTPVSTDSRTPVLEIKEDQLCDEHGNPIPDICAYQFLLFCRRNAMNKGLLTIQDYLKKHPENPNYVPPSNKHCDSRDEQKSKERKKIEPKHEHKSHEHHHE</sequence>
<evidence type="ECO:0000256" key="1">
    <source>
        <dbReference type="SAM" id="MobiDB-lite"/>
    </source>
</evidence>
<dbReference type="WBParaSite" id="nRc.2.0.1.t10831-RA">
    <property type="protein sequence ID" value="nRc.2.0.1.t10831-RA"/>
    <property type="gene ID" value="nRc.2.0.1.g10831"/>
</dbReference>
<organism evidence="2 3">
    <name type="scientific">Romanomermis culicivorax</name>
    <name type="common">Nematode worm</name>
    <dbReference type="NCBI Taxonomy" id="13658"/>
    <lineage>
        <taxon>Eukaryota</taxon>
        <taxon>Metazoa</taxon>
        <taxon>Ecdysozoa</taxon>
        <taxon>Nematoda</taxon>
        <taxon>Enoplea</taxon>
        <taxon>Dorylaimia</taxon>
        <taxon>Mermithida</taxon>
        <taxon>Mermithoidea</taxon>
        <taxon>Mermithidae</taxon>
        <taxon>Romanomermis</taxon>
    </lineage>
</organism>
<reference evidence="3" key="1">
    <citation type="submission" date="2022-11" db="UniProtKB">
        <authorList>
            <consortium name="WormBaseParasite"/>
        </authorList>
    </citation>
    <scope>IDENTIFICATION</scope>
</reference>
<accession>A0A915IC58</accession>
<dbReference type="AlphaFoldDB" id="A0A915IC58"/>
<protein>
    <submittedName>
        <fullName evidence="3">Uncharacterized protein</fullName>
    </submittedName>
</protein>
<feature type="region of interest" description="Disordered" evidence="1">
    <location>
        <begin position="65"/>
        <end position="107"/>
    </location>
</feature>
<evidence type="ECO:0000313" key="2">
    <source>
        <dbReference type="Proteomes" id="UP000887565"/>
    </source>
</evidence>
<evidence type="ECO:0000313" key="3">
    <source>
        <dbReference type="WBParaSite" id="nRc.2.0.1.t10831-RA"/>
    </source>
</evidence>